<evidence type="ECO:0000313" key="3">
    <source>
        <dbReference type="Proteomes" id="UP000694501"/>
    </source>
</evidence>
<name>A0A949JCX4_9ACTN</name>
<dbReference type="InterPro" id="IPR051531">
    <property type="entry name" value="N-acetyltransferase"/>
</dbReference>
<dbReference type="Pfam" id="PF13302">
    <property type="entry name" value="Acetyltransf_3"/>
    <property type="match status" value="1"/>
</dbReference>
<dbReference type="InterPro" id="IPR000182">
    <property type="entry name" value="GNAT_dom"/>
</dbReference>
<organism evidence="2 3">
    <name type="scientific">Streptomyces tardus</name>
    <dbReference type="NCBI Taxonomy" id="2780544"/>
    <lineage>
        <taxon>Bacteria</taxon>
        <taxon>Bacillati</taxon>
        <taxon>Actinomycetota</taxon>
        <taxon>Actinomycetes</taxon>
        <taxon>Kitasatosporales</taxon>
        <taxon>Streptomycetaceae</taxon>
        <taxon>Streptomyces</taxon>
    </lineage>
</organism>
<keyword evidence="3" id="KW-1185">Reference proteome</keyword>
<proteinExistence type="predicted"/>
<dbReference type="GO" id="GO:0016747">
    <property type="term" value="F:acyltransferase activity, transferring groups other than amino-acyl groups"/>
    <property type="evidence" value="ECO:0007669"/>
    <property type="project" value="InterPro"/>
</dbReference>
<dbReference type="PANTHER" id="PTHR43792">
    <property type="entry name" value="GNAT FAMILY, PUTATIVE (AFU_ORTHOLOGUE AFUA_3G00765)-RELATED-RELATED"/>
    <property type="match status" value="1"/>
</dbReference>
<evidence type="ECO:0000259" key="1">
    <source>
        <dbReference type="PROSITE" id="PS51186"/>
    </source>
</evidence>
<dbReference type="EMBL" id="JAELVF020000001">
    <property type="protein sequence ID" value="MBU7597737.1"/>
    <property type="molecule type" value="Genomic_DNA"/>
</dbReference>
<dbReference type="InterPro" id="IPR016181">
    <property type="entry name" value="Acyl_CoA_acyltransferase"/>
</dbReference>
<sequence>MDRHQPHPAPSTFTAPSLTAPSLAAPPFTAPSLAAPASAAPACAALTTERLRLRPFVFRDAEELFALHTDPEVMRYLDDAEPATPQTIEERTLPHLMRHHHCVGGQAYFAAEESQSGRFIGWFELRPVNGGDASVLELGYRLGRVAWGHGYATEGSTALLRRAFTASAAETVVAETMSVNARSRRVMEKVGMRHVRTFFQEWPHPLPGSEHGEVEYAISREEWTRTHQAPSVAHGHS</sequence>
<dbReference type="AlphaFoldDB" id="A0A949JCX4"/>
<dbReference type="Gene3D" id="3.40.630.30">
    <property type="match status" value="1"/>
</dbReference>
<gene>
    <name evidence="2" type="ORF">JGS22_008925</name>
</gene>
<dbReference type="PROSITE" id="PS51186">
    <property type="entry name" value="GNAT"/>
    <property type="match status" value="1"/>
</dbReference>
<reference evidence="2" key="1">
    <citation type="submission" date="2021-06" db="EMBL/GenBank/DDBJ databases">
        <title>Sequencing of actinobacteria type strains.</title>
        <authorList>
            <person name="Nguyen G.-S."/>
            <person name="Wentzel A."/>
        </authorList>
    </citation>
    <scope>NUCLEOTIDE SEQUENCE</scope>
    <source>
        <strain evidence="2">P38-E01</strain>
    </source>
</reference>
<dbReference type="SUPFAM" id="SSF55729">
    <property type="entry name" value="Acyl-CoA N-acyltransferases (Nat)"/>
    <property type="match status" value="1"/>
</dbReference>
<evidence type="ECO:0000313" key="2">
    <source>
        <dbReference type="EMBL" id="MBU7597737.1"/>
    </source>
</evidence>
<accession>A0A949JCX4</accession>
<feature type="domain" description="N-acetyltransferase" evidence="1">
    <location>
        <begin position="51"/>
        <end position="221"/>
    </location>
</feature>
<dbReference type="RefSeq" id="WP_211042623.1">
    <property type="nucleotide sequence ID" value="NZ_JAELVF020000001.1"/>
</dbReference>
<dbReference type="PANTHER" id="PTHR43792:SF1">
    <property type="entry name" value="N-ACETYLTRANSFERASE DOMAIN-CONTAINING PROTEIN"/>
    <property type="match status" value="1"/>
</dbReference>
<comment type="caution">
    <text evidence="2">The sequence shown here is derived from an EMBL/GenBank/DDBJ whole genome shotgun (WGS) entry which is preliminary data.</text>
</comment>
<dbReference type="Proteomes" id="UP000694501">
    <property type="component" value="Unassembled WGS sequence"/>
</dbReference>
<protein>
    <submittedName>
        <fullName evidence="2">GNAT family N-acetyltransferase</fullName>
    </submittedName>
</protein>